<reference evidence="1 2" key="1">
    <citation type="submission" date="2019-02" db="EMBL/GenBank/DDBJ databases">
        <title>Deep-cultivation of Planctomycetes and their phenomic and genomic characterization uncovers novel biology.</title>
        <authorList>
            <person name="Wiegand S."/>
            <person name="Jogler M."/>
            <person name="Boedeker C."/>
            <person name="Pinto D."/>
            <person name="Vollmers J."/>
            <person name="Rivas-Marin E."/>
            <person name="Kohn T."/>
            <person name="Peeters S.H."/>
            <person name="Heuer A."/>
            <person name="Rast P."/>
            <person name="Oberbeckmann S."/>
            <person name="Bunk B."/>
            <person name="Jeske O."/>
            <person name="Meyerdierks A."/>
            <person name="Storesund J.E."/>
            <person name="Kallscheuer N."/>
            <person name="Luecker S."/>
            <person name="Lage O.M."/>
            <person name="Pohl T."/>
            <person name="Merkel B.J."/>
            <person name="Hornburger P."/>
            <person name="Mueller R.-W."/>
            <person name="Bruemmer F."/>
            <person name="Labrenz M."/>
            <person name="Spormann A.M."/>
            <person name="Op den Camp H."/>
            <person name="Overmann J."/>
            <person name="Amann R."/>
            <person name="Jetten M.S.M."/>
            <person name="Mascher T."/>
            <person name="Medema M.H."/>
            <person name="Devos D.P."/>
            <person name="Kaster A.-K."/>
            <person name="Ovreas L."/>
            <person name="Rohde M."/>
            <person name="Galperin M.Y."/>
            <person name="Jogler C."/>
        </authorList>
    </citation>
    <scope>NUCLEOTIDE SEQUENCE [LARGE SCALE GENOMIC DNA]</scope>
    <source>
        <strain evidence="1 2">V6</strain>
    </source>
</reference>
<dbReference type="RefSeq" id="WP_145039266.1">
    <property type="nucleotide sequence ID" value="NZ_CP036347.1"/>
</dbReference>
<dbReference type="EMBL" id="CP036347">
    <property type="protein sequence ID" value="QDU02453.1"/>
    <property type="molecule type" value="Genomic_DNA"/>
</dbReference>
<name>A0A517WB21_9PLAN</name>
<organism evidence="1 2">
    <name type="scientific">Gimesia chilikensis</name>
    <dbReference type="NCBI Taxonomy" id="2605989"/>
    <lineage>
        <taxon>Bacteria</taxon>
        <taxon>Pseudomonadati</taxon>
        <taxon>Planctomycetota</taxon>
        <taxon>Planctomycetia</taxon>
        <taxon>Planctomycetales</taxon>
        <taxon>Planctomycetaceae</taxon>
        <taxon>Gimesia</taxon>
    </lineage>
</organism>
<protein>
    <submittedName>
        <fullName evidence="1">Uncharacterized protein</fullName>
    </submittedName>
</protein>
<sequence length="230" mass="26701">MKWNCFALCWIGKPVQGKSPLLNCYEEQNRFVRKAASFLQAAGELFRNSALMDDFQLWSGIIPGDERERDLLSIVAATLENPVSARHAEFRSKIYKQAKKQDMEREVFAEIQKASLITVRYEIFSVSGYHRITLPWKVYEWPDGFISLDDQDLLECDQTYCCEMCDGEREADLRESHVPGFYTGWMIKHCFIALASIDRQSFLKLDRFQESSSDELSRVALCATLRPWEI</sequence>
<dbReference type="Proteomes" id="UP000320722">
    <property type="component" value="Chromosome"/>
</dbReference>
<gene>
    <name evidence="1" type="ORF">V6x_21580</name>
</gene>
<evidence type="ECO:0000313" key="1">
    <source>
        <dbReference type="EMBL" id="QDU02453.1"/>
    </source>
</evidence>
<dbReference type="AlphaFoldDB" id="A0A517WB21"/>
<evidence type="ECO:0000313" key="2">
    <source>
        <dbReference type="Proteomes" id="UP000320722"/>
    </source>
</evidence>
<accession>A0A517WB21</accession>
<proteinExistence type="predicted"/>